<feature type="compositionally biased region" description="Basic and acidic residues" evidence="1">
    <location>
        <begin position="199"/>
        <end position="211"/>
    </location>
</feature>
<comment type="caution">
    <text evidence="2">The sequence shown here is derived from an EMBL/GenBank/DDBJ whole genome shotgun (WGS) entry which is preliminary data.</text>
</comment>
<dbReference type="Proteomes" id="UP000269945">
    <property type="component" value="Unassembled WGS sequence"/>
</dbReference>
<dbReference type="EMBL" id="CYRY02004502">
    <property type="protein sequence ID" value="VCW69014.1"/>
    <property type="molecule type" value="Genomic_DNA"/>
</dbReference>
<feature type="region of interest" description="Disordered" evidence="1">
    <location>
        <begin position="1"/>
        <end position="33"/>
    </location>
</feature>
<keyword evidence="3" id="KW-1185">Reference proteome</keyword>
<evidence type="ECO:0000313" key="3">
    <source>
        <dbReference type="Proteomes" id="UP000269945"/>
    </source>
</evidence>
<feature type="region of interest" description="Disordered" evidence="1">
    <location>
        <begin position="186"/>
        <end position="231"/>
    </location>
</feature>
<sequence>EAQEAVRGTQRSARGGADGHADRRIPQPPPRTLATVCAGHVGTRGHSGGPVGGAGTAAAAAAAATAGAGAGGALAGRRGLRGAGVWRAGALLRRGQRHSGALLQAAAARLPRQRGLVRPQALWAAYPASALRHRLLPAAHHLPQPTQETLGSHGWGDRSGRGWSATSKDVPALSLSSDLCSLVTVSQDGRRARSRRGERRLETAERGRGEQRLGMIESLPPLRRTQKSPPW</sequence>
<dbReference type="AlphaFoldDB" id="A0A9X9LIQ0"/>
<name>A0A9X9LIQ0_GULGU</name>
<proteinExistence type="predicted"/>
<feature type="region of interest" description="Disordered" evidence="1">
    <location>
        <begin position="144"/>
        <end position="168"/>
    </location>
</feature>
<reference evidence="2 3" key="1">
    <citation type="submission" date="2018-10" db="EMBL/GenBank/DDBJ databases">
        <authorList>
            <person name="Ekblom R."/>
            <person name="Jareborg N."/>
        </authorList>
    </citation>
    <scope>NUCLEOTIDE SEQUENCE [LARGE SCALE GENOMIC DNA]</scope>
    <source>
        <tissue evidence="2">Muscle</tissue>
    </source>
</reference>
<gene>
    <name evidence="2" type="ORF">BN2614_LOCUS1</name>
</gene>
<evidence type="ECO:0000313" key="2">
    <source>
        <dbReference type="EMBL" id="VCW69014.1"/>
    </source>
</evidence>
<accession>A0A9X9LIQ0</accession>
<evidence type="ECO:0000256" key="1">
    <source>
        <dbReference type="SAM" id="MobiDB-lite"/>
    </source>
</evidence>
<protein>
    <submittedName>
        <fullName evidence="2">Uncharacterized protein</fullName>
    </submittedName>
</protein>
<feature type="non-terminal residue" evidence="2">
    <location>
        <position position="231"/>
    </location>
</feature>
<organism evidence="2 3">
    <name type="scientific">Gulo gulo</name>
    <name type="common">Wolverine</name>
    <name type="synonym">Gluton</name>
    <dbReference type="NCBI Taxonomy" id="48420"/>
    <lineage>
        <taxon>Eukaryota</taxon>
        <taxon>Metazoa</taxon>
        <taxon>Chordata</taxon>
        <taxon>Craniata</taxon>
        <taxon>Vertebrata</taxon>
        <taxon>Euteleostomi</taxon>
        <taxon>Mammalia</taxon>
        <taxon>Eutheria</taxon>
        <taxon>Laurasiatheria</taxon>
        <taxon>Carnivora</taxon>
        <taxon>Caniformia</taxon>
        <taxon>Musteloidea</taxon>
        <taxon>Mustelidae</taxon>
        <taxon>Guloninae</taxon>
        <taxon>Gulo</taxon>
    </lineage>
</organism>